<gene>
    <name evidence="1" type="ORF">A3G49_04470</name>
</gene>
<comment type="caution">
    <text evidence="1">The sequence shown here is derived from an EMBL/GenBank/DDBJ whole genome shotgun (WGS) entry which is preliminary data.</text>
</comment>
<reference evidence="1 2" key="1">
    <citation type="journal article" date="2016" name="Nat. Commun.">
        <title>Thousands of microbial genomes shed light on interconnected biogeochemical processes in an aquifer system.</title>
        <authorList>
            <person name="Anantharaman K."/>
            <person name="Brown C.T."/>
            <person name="Hug L.A."/>
            <person name="Sharon I."/>
            <person name="Castelle C.J."/>
            <person name="Probst A.J."/>
            <person name="Thomas B.C."/>
            <person name="Singh A."/>
            <person name="Wilkins M.J."/>
            <person name="Karaoz U."/>
            <person name="Brodie E.L."/>
            <person name="Williams K.H."/>
            <person name="Hubbard S.S."/>
            <person name="Banfield J.F."/>
        </authorList>
    </citation>
    <scope>NUCLEOTIDE SEQUENCE [LARGE SCALE GENOMIC DNA]</scope>
</reference>
<protein>
    <submittedName>
        <fullName evidence="1">Uncharacterized protein</fullName>
    </submittedName>
</protein>
<name>A0A1G2LQE5_9BACT</name>
<evidence type="ECO:0000313" key="2">
    <source>
        <dbReference type="Proteomes" id="UP000177171"/>
    </source>
</evidence>
<dbReference type="Proteomes" id="UP000177171">
    <property type="component" value="Unassembled WGS sequence"/>
</dbReference>
<evidence type="ECO:0000313" key="1">
    <source>
        <dbReference type="EMBL" id="OHA13835.1"/>
    </source>
</evidence>
<dbReference type="AlphaFoldDB" id="A0A1G2LQE5"/>
<sequence length="134" mass="15683">MRQIPAKQVRYGDIVLYKEDDKKLTEVANIIHEDGEVFLLFWDCNVAKYRPDEMCTLVFRRPSDEEVFTTLLDEMEDWLRGTVEIVSGIRAMRKQNPLSIPNLLLVLCLRELKEKIDKYFGADSAEKKRANTPF</sequence>
<proteinExistence type="predicted"/>
<accession>A0A1G2LQE5</accession>
<organism evidence="1 2">
    <name type="scientific">Candidatus Sungbacteria bacterium RIFCSPLOWO2_12_FULL_41_11</name>
    <dbReference type="NCBI Taxonomy" id="1802286"/>
    <lineage>
        <taxon>Bacteria</taxon>
        <taxon>Candidatus Sungiibacteriota</taxon>
    </lineage>
</organism>
<dbReference type="EMBL" id="MHQY01000016">
    <property type="protein sequence ID" value="OHA13835.1"/>
    <property type="molecule type" value="Genomic_DNA"/>
</dbReference>